<proteinExistence type="predicted"/>
<dbReference type="Pfam" id="PF04909">
    <property type="entry name" value="Amidohydro_2"/>
    <property type="match status" value="1"/>
</dbReference>
<evidence type="ECO:0000259" key="2">
    <source>
        <dbReference type="Pfam" id="PF04909"/>
    </source>
</evidence>
<dbReference type="InterPro" id="IPR006680">
    <property type="entry name" value="Amidohydro-rel"/>
</dbReference>
<dbReference type="Proteomes" id="UP000019141">
    <property type="component" value="Unassembled WGS sequence"/>
</dbReference>
<dbReference type="AlphaFoldDB" id="W4L5Z3"/>
<reference evidence="3 4" key="1">
    <citation type="journal article" date="2014" name="Nature">
        <title>An environmental bacterial taxon with a large and distinct metabolic repertoire.</title>
        <authorList>
            <person name="Wilson M.C."/>
            <person name="Mori T."/>
            <person name="Ruckert C."/>
            <person name="Uria A.R."/>
            <person name="Helf M.J."/>
            <person name="Takada K."/>
            <person name="Gernert C."/>
            <person name="Steffens U.A."/>
            <person name="Heycke N."/>
            <person name="Schmitt S."/>
            <person name="Rinke C."/>
            <person name="Helfrich E.J."/>
            <person name="Brachmann A.O."/>
            <person name="Gurgui C."/>
            <person name="Wakimoto T."/>
            <person name="Kracht M."/>
            <person name="Crusemann M."/>
            <person name="Hentschel U."/>
            <person name="Abe I."/>
            <person name="Matsunaga S."/>
            <person name="Kalinowski J."/>
            <person name="Takeyama H."/>
            <person name="Piel J."/>
        </authorList>
    </citation>
    <scope>NUCLEOTIDE SEQUENCE [LARGE SCALE GENOMIC DNA]</scope>
    <source>
        <strain evidence="4">TSY1</strain>
    </source>
</reference>
<keyword evidence="4" id="KW-1185">Reference proteome</keyword>
<dbReference type="GO" id="GO:0016787">
    <property type="term" value="F:hydrolase activity"/>
    <property type="evidence" value="ECO:0007669"/>
    <property type="project" value="InterPro"/>
</dbReference>
<name>W4L5Z3_ENTF1</name>
<accession>W4L5Z3</accession>
<dbReference type="GO" id="GO:0019748">
    <property type="term" value="P:secondary metabolic process"/>
    <property type="evidence" value="ECO:0007669"/>
    <property type="project" value="TreeGrafter"/>
</dbReference>
<dbReference type="InterPro" id="IPR032465">
    <property type="entry name" value="ACMSD"/>
</dbReference>
<dbReference type="EMBL" id="AZHW01001222">
    <property type="protein sequence ID" value="ETW93523.1"/>
    <property type="molecule type" value="Genomic_DNA"/>
</dbReference>
<dbReference type="HOGENOM" id="CLU_039329_1_2_7"/>
<dbReference type="PANTHER" id="PTHR21240">
    <property type="entry name" value="2-AMINO-3-CARBOXYLMUCONATE-6-SEMIALDEHYDE DECARBOXYLASE"/>
    <property type="match status" value="1"/>
</dbReference>
<dbReference type="PANTHER" id="PTHR21240:SF28">
    <property type="entry name" value="ISO-OROTATE DECARBOXYLASE (EUROFUNG)"/>
    <property type="match status" value="1"/>
</dbReference>
<feature type="domain" description="Amidohydrolase-related" evidence="2">
    <location>
        <begin position="4"/>
        <end position="331"/>
    </location>
</feature>
<dbReference type="SUPFAM" id="SSF51556">
    <property type="entry name" value="Metallo-dependent hydrolases"/>
    <property type="match status" value="1"/>
</dbReference>
<sequence>MRSIDIHAHLTPQCFWRSTENGGDWHGIKREQDPRGHELAVIGTARSDLPPRARYTPEQRLADMDSLGVDIHVLSPYSGFYNYHLETSVAVATSQDSNNEIYGMIQSWPERFAGLATLPMQDVKAAIAELERVMVRLGFKGAMIDDKINGVTLDAPEFLPFWKAAEQMGAMILFHQGGNTVVHSRINRYHLPNSVGNLADRAITFATLVLGGVMDACPDLRICLSHGGGYLCQGIGRMERTWHNRPGTRGQSTQPPSQYLGRFYYDCIVYTESALRYLINTVGIDRVVFGTDWPYDMEFDWPVSWILSLDSLTQDEKEAILWKNLERLLGL</sequence>
<dbReference type="GO" id="GO:0016831">
    <property type="term" value="F:carboxy-lyase activity"/>
    <property type="evidence" value="ECO:0007669"/>
    <property type="project" value="InterPro"/>
</dbReference>
<protein>
    <recommendedName>
        <fullName evidence="2">Amidohydrolase-related domain-containing protein</fullName>
    </recommendedName>
</protein>
<dbReference type="GO" id="GO:0005737">
    <property type="term" value="C:cytoplasm"/>
    <property type="evidence" value="ECO:0007669"/>
    <property type="project" value="TreeGrafter"/>
</dbReference>
<evidence type="ECO:0000313" key="4">
    <source>
        <dbReference type="Proteomes" id="UP000019141"/>
    </source>
</evidence>
<comment type="caution">
    <text evidence="3">The sequence shown here is derived from an EMBL/GenBank/DDBJ whole genome shotgun (WGS) entry which is preliminary data.</text>
</comment>
<evidence type="ECO:0000313" key="3">
    <source>
        <dbReference type="EMBL" id="ETW93523.1"/>
    </source>
</evidence>
<dbReference type="InterPro" id="IPR032466">
    <property type="entry name" value="Metal_Hydrolase"/>
</dbReference>
<keyword evidence="1" id="KW-0456">Lyase</keyword>
<organism evidence="3 4">
    <name type="scientific">Entotheonella factor</name>
    <dbReference type="NCBI Taxonomy" id="1429438"/>
    <lineage>
        <taxon>Bacteria</taxon>
        <taxon>Pseudomonadati</taxon>
        <taxon>Nitrospinota/Tectimicrobiota group</taxon>
        <taxon>Candidatus Tectimicrobiota</taxon>
        <taxon>Candidatus Entotheonellia</taxon>
        <taxon>Candidatus Entotheonellales</taxon>
        <taxon>Candidatus Entotheonellaceae</taxon>
        <taxon>Candidatus Entotheonella</taxon>
    </lineage>
</organism>
<gene>
    <name evidence="3" type="ORF">ETSY1_38820</name>
</gene>
<evidence type="ECO:0000256" key="1">
    <source>
        <dbReference type="ARBA" id="ARBA00023239"/>
    </source>
</evidence>
<dbReference type="Gene3D" id="3.20.20.140">
    <property type="entry name" value="Metal-dependent hydrolases"/>
    <property type="match status" value="1"/>
</dbReference>